<dbReference type="SUPFAM" id="SSF88713">
    <property type="entry name" value="Glycoside hydrolase/deacetylase"/>
    <property type="match status" value="1"/>
</dbReference>
<dbReference type="Gene3D" id="3.20.20.370">
    <property type="entry name" value="Glycoside hydrolase/deacetylase"/>
    <property type="match status" value="1"/>
</dbReference>
<keyword evidence="4" id="KW-0812">Transmembrane</keyword>
<gene>
    <name evidence="6" type="ORF">Val02_63420</name>
</gene>
<dbReference type="PROSITE" id="PS51677">
    <property type="entry name" value="NODB"/>
    <property type="match status" value="1"/>
</dbReference>
<keyword evidence="2" id="KW-0378">Hydrolase</keyword>
<dbReference type="InterPro" id="IPR002509">
    <property type="entry name" value="NODB_dom"/>
</dbReference>
<dbReference type="InterPro" id="IPR011330">
    <property type="entry name" value="Glyco_hydro/deAcase_b/a-brl"/>
</dbReference>
<feature type="region of interest" description="Disordered" evidence="3">
    <location>
        <begin position="1"/>
        <end position="21"/>
    </location>
</feature>
<evidence type="ECO:0000259" key="5">
    <source>
        <dbReference type="PROSITE" id="PS51677"/>
    </source>
</evidence>
<organism evidence="6 7">
    <name type="scientific">Virgisporangium aliadipatigenens</name>
    <dbReference type="NCBI Taxonomy" id="741659"/>
    <lineage>
        <taxon>Bacteria</taxon>
        <taxon>Bacillati</taxon>
        <taxon>Actinomycetota</taxon>
        <taxon>Actinomycetes</taxon>
        <taxon>Micromonosporales</taxon>
        <taxon>Micromonosporaceae</taxon>
        <taxon>Virgisporangium</taxon>
    </lineage>
</organism>
<dbReference type="GO" id="GO:0016810">
    <property type="term" value="F:hydrolase activity, acting on carbon-nitrogen (but not peptide) bonds"/>
    <property type="evidence" value="ECO:0007669"/>
    <property type="project" value="InterPro"/>
</dbReference>
<dbReference type="GO" id="GO:0016020">
    <property type="term" value="C:membrane"/>
    <property type="evidence" value="ECO:0007669"/>
    <property type="project" value="TreeGrafter"/>
</dbReference>
<dbReference type="RefSeq" id="WP_203902928.1">
    <property type="nucleotide sequence ID" value="NZ_BOPF01000028.1"/>
</dbReference>
<protein>
    <recommendedName>
        <fullName evidence="5">NodB homology domain-containing protein</fullName>
    </recommendedName>
</protein>
<keyword evidence="4" id="KW-0472">Membrane</keyword>
<dbReference type="InterPro" id="IPR050248">
    <property type="entry name" value="Polysacc_deacetylase_ArnD"/>
</dbReference>
<comment type="caution">
    <text evidence="6">The sequence shown here is derived from an EMBL/GenBank/DDBJ whole genome shotgun (WGS) entry which is preliminary data.</text>
</comment>
<evidence type="ECO:0000256" key="3">
    <source>
        <dbReference type="SAM" id="MobiDB-lite"/>
    </source>
</evidence>
<evidence type="ECO:0000256" key="2">
    <source>
        <dbReference type="ARBA" id="ARBA00022801"/>
    </source>
</evidence>
<reference evidence="6" key="1">
    <citation type="submission" date="2021-01" db="EMBL/GenBank/DDBJ databases">
        <title>Whole genome shotgun sequence of Virgisporangium aliadipatigenens NBRC 105644.</title>
        <authorList>
            <person name="Komaki H."/>
            <person name="Tamura T."/>
        </authorList>
    </citation>
    <scope>NUCLEOTIDE SEQUENCE</scope>
    <source>
        <strain evidence="6">NBRC 105644</strain>
    </source>
</reference>
<keyword evidence="4" id="KW-1133">Transmembrane helix</keyword>
<evidence type="ECO:0000313" key="7">
    <source>
        <dbReference type="Proteomes" id="UP000619260"/>
    </source>
</evidence>
<accession>A0A8J3YQA2</accession>
<sequence length="299" mass="31904">MPNSVPPEPVESTAPAGSVRRPAGPTIVAAVAVFALVTTLLMLAVKSQTHLEENTAARAAAAAAPASVTSPSPSVPVPSPTWGPGGLPARLAGHNWVSFPTSQPEIALTFDDGNGRGLRSVLDTLKREHVPATFFFTGQFVEGHHDAVQRIVREGHRMAHHSYDHPYFTQIGDWNVRDEIERGEAAIRAAGADPRPLFRFPYGNHNGDLVAKVNALGYVCVGWTVDSRGWMGASKGITVQGIVNDVTRAARPGAIVLMHAGENKSDHSTLDADALPHVIRALKSQGYRFVTMDPLLAAQ</sequence>
<feature type="transmembrane region" description="Helical" evidence="4">
    <location>
        <begin position="27"/>
        <end position="45"/>
    </location>
</feature>
<dbReference type="GO" id="GO:0005975">
    <property type="term" value="P:carbohydrate metabolic process"/>
    <property type="evidence" value="ECO:0007669"/>
    <property type="project" value="InterPro"/>
</dbReference>
<feature type="domain" description="NodB homology" evidence="5">
    <location>
        <begin position="104"/>
        <end position="290"/>
    </location>
</feature>
<dbReference type="AlphaFoldDB" id="A0A8J3YQA2"/>
<dbReference type="Pfam" id="PF01522">
    <property type="entry name" value="Polysacc_deac_1"/>
    <property type="match status" value="1"/>
</dbReference>
<keyword evidence="7" id="KW-1185">Reference proteome</keyword>
<dbReference type="Proteomes" id="UP000619260">
    <property type="component" value="Unassembled WGS sequence"/>
</dbReference>
<name>A0A8J3YQA2_9ACTN</name>
<dbReference type="PANTHER" id="PTHR10587:SF133">
    <property type="entry name" value="CHITIN DEACETYLASE 1-RELATED"/>
    <property type="match status" value="1"/>
</dbReference>
<dbReference type="GO" id="GO:0046872">
    <property type="term" value="F:metal ion binding"/>
    <property type="evidence" value="ECO:0007669"/>
    <property type="project" value="UniProtKB-KW"/>
</dbReference>
<evidence type="ECO:0000256" key="1">
    <source>
        <dbReference type="ARBA" id="ARBA00022723"/>
    </source>
</evidence>
<dbReference type="EMBL" id="BOPF01000028">
    <property type="protein sequence ID" value="GIJ49456.1"/>
    <property type="molecule type" value="Genomic_DNA"/>
</dbReference>
<dbReference type="CDD" id="cd10917">
    <property type="entry name" value="CE4_NodB_like_6s_7s"/>
    <property type="match status" value="1"/>
</dbReference>
<evidence type="ECO:0000256" key="4">
    <source>
        <dbReference type="SAM" id="Phobius"/>
    </source>
</evidence>
<dbReference type="PANTHER" id="PTHR10587">
    <property type="entry name" value="GLYCOSYL TRANSFERASE-RELATED"/>
    <property type="match status" value="1"/>
</dbReference>
<proteinExistence type="predicted"/>
<evidence type="ECO:0000313" key="6">
    <source>
        <dbReference type="EMBL" id="GIJ49456.1"/>
    </source>
</evidence>
<keyword evidence="1" id="KW-0479">Metal-binding</keyword>